<organism evidence="1">
    <name type="scientific">Arion vulgaris</name>
    <dbReference type="NCBI Taxonomy" id="1028688"/>
    <lineage>
        <taxon>Eukaryota</taxon>
        <taxon>Metazoa</taxon>
        <taxon>Spiralia</taxon>
        <taxon>Lophotrochozoa</taxon>
        <taxon>Mollusca</taxon>
        <taxon>Gastropoda</taxon>
        <taxon>Heterobranchia</taxon>
        <taxon>Euthyneura</taxon>
        <taxon>Panpulmonata</taxon>
        <taxon>Eupulmonata</taxon>
        <taxon>Stylommatophora</taxon>
        <taxon>Helicina</taxon>
        <taxon>Arionoidea</taxon>
        <taxon>Arionidae</taxon>
        <taxon>Arion</taxon>
    </lineage>
</organism>
<dbReference type="AlphaFoldDB" id="A0A0B6Y2Y7"/>
<dbReference type="EMBL" id="HACG01003812">
    <property type="protein sequence ID" value="CEK50677.1"/>
    <property type="molecule type" value="Transcribed_RNA"/>
</dbReference>
<reference evidence="1" key="1">
    <citation type="submission" date="2014-12" db="EMBL/GenBank/DDBJ databases">
        <title>Insight into the proteome of Arion vulgaris.</title>
        <authorList>
            <person name="Aradska J."/>
            <person name="Bulat T."/>
            <person name="Smidak R."/>
            <person name="Sarate P."/>
            <person name="Gangsoo J."/>
            <person name="Sialana F."/>
            <person name="Bilban M."/>
            <person name="Lubec G."/>
        </authorList>
    </citation>
    <scope>NUCLEOTIDE SEQUENCE</scope>
    <source>
        <tissue evidence="1">Skin</tissue>
    </source>
</reference>
<feature type="non-terminal residue" evidence="1">
    <location>
        <position position="71"/>
    </location>
</feature>
<name>A0A0B6Y2Y7_9EUPU</name>
<gene>
    <name evidence="1" type="primary">ORF11400</name>
</gene>
<accession>A0A0B6Y2Y7</accession>
<evidence type="ECO:0000313" key="1">
    <source>
        <dbReference type="EMBL" id="CEK50677.1"/>
    </source>
</evidence>
<proteinExistence type="predicted"/>
<sequence>NGGRQSQFLLKQKKVEMSDLVAIGRQNLRNLPGTLFLKIRNHLDVNEDNYGWRAFIAILGEEYDLPNIDRF</sequence>
<feature type="non-terminal residue" evidence="1">
    <location>
        <position position="1"/>
    </location>
</feature>
<protein>
    <submittedName>
        <fullName evidence="1">Uncharacterized protein</fullName>
    </submittedName>
</protein>